<proteinExistence type="predicted"/>
<keyword evidence="1" id="KW-0732">Signal</keyword>
<organism evidence="2 3">
    <name type="scientific">Aminobacter niigataensis</name>
    <dbReference type="NCBI Taxonomy" id="83265"/>
    <lineage>
        <taxon>Bacteria</taxon>
        <taxon>Pseudomonadati</taxon>
        <taxon>Pseudomonadota</taxon>
        <taxon>Alphaproteobacteria</taxon>
        <taxon>Hyphomicrobiales</taxon>
        <taxon>Phyllobacteriaceae</taxon>
        <taxon>Aminobacter</taxon>
    </lineage>
</organism>
<accession>A0ABR6KV63</accession>
<dbReference type="Proteomes" id="UP000539538">
    <property type="component" value="Unassembled WGS sequence"/>
</dbReference>
<dbReference type="Gene3D" id="1.25.40.10">
    <property type="entry name" value="Tetratricopeptide repeat domain"/>
    <property type="match status" value="1"/>
</dbReference>
<protein>
    <submittedName>
        <fullName evidence="2">Tetratricopeptide (TPR) repeat protein</fullName>
    </submittedName>
</protein>
<evidence type="ECO:0000313" key="2">
    <source>
        <dbReference type="EMBL" id="MBB4648412.1"/>
    </source>
</evidence>
<dbReference type="EMBL" id="JACHOT010000001">
    <property type="protein sequence ID" value="MBB4648412.1"/>
    <property type="molecule type" value="Genomic_DNA"/>
</dbReference>
<feature type="signal peptide" evidence="1">
    <location>
        <begin position="1"/>
        <end position="20"/>
    </location>
</feature>
<dbReference type="Pfam" id="PF13432">
    <property type="entry name" value="TPR_16"/>
    <property type="match status" value="1"/>
</dbReference>
<gene>
    <name evidence="2" type="ORF">GGQ99_000134</name>
</gene>
<reference evidence="2 3" key="1">
    <citation type="submission" date="2020-08" db="EMBL/GenBank/DDBJ databases">
        <title>Genomic Encyclopedia of Type Strains, Phase IV (KMG-IV): sequencing the most valuable type-strain genomes for metagenomic binning, comparative biology and taxonomic classification.</title>
        <authorList>
            <person name="Goeker M."/>
        </authorList>
    </citation>
    <scope>NUCLEOTIDE SEQUENCE [LARGE SCALE GENOMIC DNA]</scope>
    <source>
        <strain evidence="2 3">DSM 7050</strain>
    </source>
</reference>
<evidence type="ECO:0000256" key="1">
    <source>
        <dbReference type="SAM" id="SignalP"/>
    </source>
</evidence>
<dbReference type="InterPro" id="IPR011990">
    <property type="entry name" value="TPR-like_helical_dom_sf"/>
</dbReference>
<name>A0ABR6KV63_9HYPH</name>
<feature type="chain" id="PRO_5045440053" evidence="1">
    <location>
        <begin position="21"/>
        <end position="195"/>
    </location>
</feature>
<dbReference type="SUPFAM" id="SSF48452">
    <property type="entry name" value="TPR-like"/>
    <property type="match status" value="1"/>
</dbReference>
<comment type="caution">
    <text evidence="2">The sequence shown here is derived from an EMBL/GenBank/DDBJ whole genome shotgun (WGS) entry which is preliminary data.</text>
</comment>
<keyword evidence="3" id="KW-1185">Reference proteome</keyword>
<evidence type="ECO:0000313" key="3">
    <source>
        <dbReference type="Proteomes" id="UP000539538"/>
    </source>
</evidence>
<dbReference type="RefSeq" id="WP_183259960.1">
    <property type="nucleotide sequence ID" value="NZ_BAAAVZ010000008.1"/>
</dbReference>
<sequence length="195" mass="20548">MQTRFLRLLAGALVSLPLFAVPAFSADGGGGGNSGGGNSGGGMGGGGGNGGDQVKCRTGLVYNKKTKKCEAPKAGMIDDDSLYLAGRALAMDGRYDDAIKVLTLAADKTDARILNYLGYSHRKAGRILVGLGYYQEAILNDPDYMPVREYMGEAHLTLGDVGGARLQLSEIEKRCGAGCREYGLLAEQIETYLKS</sequence>